<keyword evidence="5" id="KW-1185">Reference proteome</keyword>
<sequence>MSLSLTVPPSVGVPVLVPLSVVLTVVDGFSVGFVVGNVAEAESRRPPSSLHAASGSATPRVSKLRVVQTIASAIPRARAAGDCRRSEATLGARARVGRMTWSQHDARPSIDDREIPGEMKSTSRRWTRAGAGSCDNAQRPCTRAEVPVSDVLGSVLSGRFAPARTQPMNLRPLGSTGLQVSSIGLGGMPLSLEGRPAKSEAIKVIHASLRAGVTLIDTADVYCLDQSEIGHNEKLIEAALEQWPEPESVVVATKGGLTRPGGAWVTDAHPRRLKAACEASLKALKVPAITLYQLHSVDDVVPLEDSVGALAELRRAGKIVHIGLSNVTAAQIRRAQQVAPIVSVQNRCGVFDRRDFSNGVISLCEAEKIAYLAYSPVGGSRGKHRIADDPTLRRIAADHGVSPFQIALAWLLARSPVIIPIPGASKITSAIDSAAAGALTFSSDDLAALEHAFPVTQASPSAARAV</sequence>
<dbReference type="InterPro" id="IPR050791">
    <property type="entry name" value="Aldo-Keto_reductase"/>
</dbReference>
<dbReference type="Proteomes" id="UP001164459">
    <property type="component" value="Chromosome"/>
</dbReference>
<dbReference type="EMBL" id="CP114040">
    <property type="protein sequence ID" value="WAS92806.1"/>
    <property type="molecule type" value="Genomic_DNA"/>
</dbReference>
<dbReference type="PANTHER" id="PTHR43625">
    <property type="entry name" value="AFLATOXIN B1 ALDEHYDE REDUCTASE"/>
    <property type="match status" value="1"/>
</dbReference>
<dbReference type="PANTHER" id="PTHR43625:SF40">
    <property type="entry name" value="ALDO-KETO REDUCTASE YAKC [NADP(+)]"/>
    <property type="match status" value="1"/>
</dbReference>
<organism evidence="4 5">
    <name type="scientific">Nannocystis punicea</name>
    <dbReference type="NCBI Taxonomy" id="2995304"/>
    <lineage>
        <taxon>Bacteria</taxon>
        <taxon>Pseudomonadati</taxon>
        <taxon>Myxococcota</taxon>
        <taxon>Polyangia</taxon>
        <taxon>Nannocystales</taxon>
        <taxon>Nannocystaceae</taxon>
        <taxon>Nannocystis</taxon>
    </lineage>
</organism>
<feature type="compositionally biased region" description="Basic and acidic residues" evidence="2">
    <location>
        <begin position="104"/>
        <end position="117"/>
    </location>
</feature>
<dbReference type="Gene3D" id="3.20.20.100">
    <property type="entry name" value="NADP-dependent oxidoreductase domain"/>
    <property type="match status" value="1"/>
</dbReference>
<feature type="domain" description="NADP-dependent oxidoreductase" evidence="3">
    <location>
        <begin position="183"/>
        <end position="451"/>
    </location>
</feature>
<dbReference type="RefSeq" id="WP_269035162.1">
    <property type="nucleotide sequence ID" value="NZ_CP114040.1"/>
</dbReference>
<gene>
    <name evidence="4" type="ORF">O0S08_42080</name>
</gene>
<evidence type="ECO:0000259" key="3">
    <source>
        <dbReference type="Pfam" id="PF00248"/>
    </source>
</evidence>
<dbReference type="Pfam" id="PF00248">
    <property type="entry name" value="Aldo_ket_red"/>
    <property type="match status" value="1"/>
</dbReference>
<feature type="region of interest" description="Disordered" evidence="2">
    <location>
        <begin position="99"/>
        <end position="139"/>
    </location>
</feature>
<accession>A0ABY7H0N0</accession>
<proteinExistence type="predicted"/>
<dbReference type="SUPFAM" id="SSF51430">
    <property type="entry name" value="NAD(P)-linked oxidoreductase"/>
    <property type="match status" value="1"/>
</dbReference>
<dbReference type="InterPro" id="IPR020471">
    <property type="entry name" value="AKR"/>
</dbReference>
<dbReference type="PRINTS" id="PR00069">
    <property type="entry name" value="ALDKETRDTASE"/>
</dbReference>
<dbReference type="InterPro" id="IPR036812">
    <property type="entry name" value="NAD(P)_OxRdtase_dom_sf"/>
</dbReference>
<evidence type="ECO:0000313" key="4">
    <source>
        <dbReference type="EMBL" id="WAS92806.1"/>
    </source>
</evidence>
<protein>
    <submittedName>
        <fullName evidence="4">Aldo/keto reductase</fullName>
    </submittedName>
</protein>
<name>A0ABY7H0N0_9BACT</name>
<dbReference type="InterPro" id="IPR023210">
    <property type="entry name" value="NADP_OxRdtase_dom"/>
</dbReference>
<evidence type="ECO:0000313" key="5">
    <source>
        <dbReference type="Proteomes" id="UP001164459"/>
    </source>
</evidence>
<reference evidence="4" key="1">
    <citation type="submission" date="2022-11" db="EMBL/GenBank/DDBJ databases">
        <title>Minimal conservation of predation-associated metabolite biosynthetic gene clusters underscores biosynthetic potential of Myxococcota including descriptions for ten novel species: Archangium lansinium sp. nov., Myxococcus landrumus sp. nov., Nannocystis bai.</title>
        <authorList>
            <person name="Ahearne A."/>
            <person name="Stevens C."/>
            <person name="Dowd S."/>
        </authorList>
    </citation>
    <scope>NUCLEOTIDE SEQUENCE</scope>
    <source>
        <strain evidence="4">Fl3</strain>
    </source>
</reference>
<evidence type="ECO:0000256" key="2">
    <source>
        <dbReference type="SAM" id="MobiDB-lite"/>
    </source>
</evidence>
<dbReference type="CDD" id="cd19088">
    <property type="entry name" value="AKR_AKR13B1"/>
    <property type="match status" value="1"/>
</dbReference>
<keyword evidence="1" id="KW-0560">Oxidoreductase</keyword>
<evidence type="ECO:0000256" key="1">
    <source>
        <dbReference type="ARBA" id="ARBA00023002"/>
    </source>
</evidence>